<feature type="region of interest" description="Disordered" evidence="1">
    <location>
        <begin position="236"/>
        <end position="267"/>
    </location>
</feature>
<reference evidence="3" key="1">
    <citation type="submission" date="2018-11" db="EMBL/GenBank/DDBJ databases">
        <authorList>
            <person name="Grassa J C."/>
        </authorList>
    </citation>
    <scope>NUCLEOTIDE SEQUENCE [LARGE SCALE GENOMIC DNA]</scope>
</reference>
<dbReference type="PANTHER" id="PTHR33116:SF86">
    <property type="entry name" value="REVERSE TRANSCRIPTASE DOMAIN-CONTAINING PROTEIN"/>
    <property type="match status" value="1"/>
</dbReference>
<reference evidence="3" key="2">
    <citation type="submission" date="2021-03" db="UniProtKB">
        <authorList>
            <consortium name="EnsemblPlants"/>
        </authorList>
    </citation>
    <scope>IDENTIFICATION</scope>
</reference>
<evidence type="ECO:0000256" key="1">
    <source>
        <dbReference type="SAM" id="MobiDB-lite"/>
    </source>
</evidence>
<dbReference type="Pfam" id="PF13456">
    <property type="entry name" value="RVT_3"/>
    <property type="match status" value="1"/>
</dbReference>
<dbReference type="SUPFAM" id="SSF56219">
    <property type="entry name" value="DNase I-like"/>
    <property type="match status" value="1"/>
</dbReference>
<dbReference type="InterPro" id="IPR043502">
    <property type="entry name" value="DNA/RNA_pol_sf"/>
</dbReference>
<dbReference type="SUPFAM" id="SSF56672">
    <property type="entry name" value="DNA/RNA polymerases"/>
    <property type="match status" value="1"/>
</dbReference>
<protein>
    <recommendedName>
        <fullName evidence="2">Reverse transcriptase domain-containing protein</fullName>
    </recommendedName>
</protein>
<dbReference type="CDD" id="cd06222">
    <property type="entry name" value="RNase_H_like"/>
    <property type="match status" value="1"/>
</dbReference>
<dbReference type="Pfam" id="PF13966">
    <property type="entry name" value="zf-RVT"/>
    <property type="match status" value="1"/>
</dbReference>
<dbReference type="InterPro" id="IPR044730">
    <property type="entry name" value="RNase_H-like_dom_plant"/>
</dbReference>
<dbReference type="InterPro" id="IPR025836">
    <property type="entry name" value="Zn_knuckle_CX2CX4HX4C"/>
</dbReference>
<dbReference type="InterPro" id="IPR012337">
    <property type="entry name" value="RNaseH-like_sf"/>
</dbReference>
<dbReference type="PANTHER" id="PTHR33116">
    <property type="entry name" value="REVERSE TRANSCRIPTASE ZINC-BINDING DOMAIN-CONTAINING PROTEIN-RELATED-RELATED"/>
    <property type="match status" value="1"/>
</dbReference>
<dbReference type="GO" id="GO:0003676">
    <property type="term" value="F:nucleic acid binding"/>
    <property type="evidence" value="ECO:0007669"/>
    <property type="project" value="InterPro"/>
</dbReference>
<proteinExistence type="predicted"/>
<dbReference type="CDD" id="cd01650">
    <property type="entry name" value="RT_nLTR_like"/>
    <property type="match status" value="1"/>
</dbReference>
<dbReference type="GO" id="GO:0004523">
    <property type="term" value="F:RNA-DNA hybrid ribonuclease activity"/>
    <property type="evidence" value="ECO:0007669"/>
    <property type="project" value="InterPro"/>
</dbReference>
<dbReference type="InterPro" id="IPR002156">
    <property type="entry name" value="RNaseH_domain"/>
</dbReference>
<dbReference type="InterPro" id="IPR026960">
    <property type="entry name" value="RVT-Znf"/>
</dbReference>
<dbReference type="InterPro" id="IPR036691">
    <property type="entry name" value="Endo/exonu/phosph_ase_sf"/>
</dbReference>
<dbReference type="Gene3D" id="3.30.420.10">
    <property type="entry name" value="Ribonuclease H-like superfamily/Ribonuclease H"/>
    <property type="match status" value="1"/>
</dbReference>
<dbReference type="InterPro" id="IPR000477">
    <property type="entry name" value="RT_dom"/>
</dbReference>
<dbReference type="Proteomes" id="UP000596661">
    <property type="component" value="Chromosome 1"/>
</dbReference>
<dbReference type="Pfam" id="PF00078">
    <property type="entry name" value="RVT_1"/>
    <property type="match status" value="1"/>
</dbReference>
<dbReference type="SUPFAM" id="SSF53098">
    <property type="entry name" value="Ribonuclease H-like"/>
    <property type="match status" value="1"/>
</dbReference>
<evidence type="ECO:0000259" key="2">
    <source>
        <dbReference type="PROSITE" id="PS50878"/>
    </source>
</evidence>
<evidence type="ECO:0000313" key="3">
    <source>
        <dbReference type="EnsemblPlants" id="cds.evm.model.01.1079"/>
    </source>
</evidence>
<evidence type="ECO:0000313" key="4">
    <source>
        <dbReference type="Proteomes" id="UP000596661"/>
    </source>
</evidence>
<dbReference type="Pfam" id="PF14392">
    <property type="entry name" value="zf-CCHC_4"/>
    <property type="match status" value="1"/>
</dbReference>
<dbReference type="InterPro" id="IPR036397">
    <property type="entry name" value="RNaseH_sf"/>
</dbReference>
<feature type="domain" description="Reverse transcriptase" evidence="2">
    <location>
        <begin position="766"/>
        <end position="1035"/>
    </location>
</feature>
<dbReference type="PROSITE" id="PS50878">
    <property type="entry name" value="RT_POL"/>
    <property type="match status" value="1"/>
</dbReference>
<dbReference type="EMBL" id="UZAU01000019">
    <property type="status" value="NOT_ANNOTATED_CDS"/>
    <property type="molecule type" value="Genomic_DNA"/>
</dbReference>
<dbReference type="Gramene" id="evm.model.01.1079">
    <property type="protein sequence ID" value="cds.evm.model.01.1079"/>
    <property type="gene ID" value="evm.TU.01.1079"/>
</dbReference>
<dbReference type="EnsemblPlants" id="evm.model.01.1079">
    <property type="protein sequence ID" value="cds.evm.model.01.1079"/>
    <property type="gene ID" value="evm.TU.01.1079"/>
</dbReference>
<name>A0A803NFI2_CANSA</name>
<keyword evidence="4" id="KW-1185">Reference proteome</keyword>
<organism evidence="3 4">
    <name type="scientific">Cannabis sativa</name>
    <name type="common">Hemp</name>
    <name type="synonym">Marijuana</name>
    <dbReference type="NCBI Taxonomy" id="3483"/>
    <lineage>
        <taxon>Eukaryota</taxon>
        <taxon>Viridiplantae</taxon>
        <taxon>Streptophyta</taxon>
        <taxon>Embryophyta</taxon>
        <taxon>Tracheophyta</taxon>
        <taxon>Spermatophyta</taxon>
        <taxon>Magnoliopsida</taxon>
        <taxon>eudicotyledons</taxon>
        <taxon>Gunneridae</taxon>
        <taxon>Pentapetalae</taxon>
        <taxon>rosids</taxon>
        <taxon>fabids</taxon>
        <taxon>Rosales</taxon>
        <taxon>Cannabaceae</taxon>
        <taxon>Cannabis</taxon>
    </lineage>
</organism>
<sequence length="1487" mass="168620">MTENSLAKGPMDNDESSLTNENIEGLRLQFIEDASLELEADLEINEEVFKTGVLASLGLWGFFFDNLKDKEEILSRRPWIVAGQLLNIREWPTDGFWQGVPMNKAVFWVEIHGLPTPFLVAQNSAVIGAKVGDFIEGDGADNRVIARRGFLKLKVDIRVDLQLPTGFYLSITRGRREWIQFKYRKLPKVCFNCGYMSHDSSGYSRDHAFAYPPVGEVVPLYGPWIKATVPAKGTNARDLHGTIDSGAASKGTNEERTNAMTPGKNAIETPGNVVGGNSMENVLHPMNSLGRNPYDNRVILSMMANVGPVAAQMLEIPHQEICKSRTPHIHPKPIIITGLIDDPSGKDVIPSSIDSVGAGKPITKETKWKLVLLPATMKLLRQRKWEVVFPWAPLLLLPKPTIQENQEAIKNLIQGARGSWRKSCRDHTTFFRRTSRGRAFTYRDGSVLRNFMFSTGGVDLGFSGCKYTWQNKRGFGRLVKKRIDRVIVDTSWMNLCPKRGVRNLPIISSDHGAILLDSCAFKPRGSRPFKFFEAWFTDPSSLDVIKDAWISMDPYEKNSVLMSKLVKTQNALRWWSRNIFGDCDVRIKQLELELQTLQSKEAHDVDVVAERRVHDSIVDHWHRKESMWKQRSRELWLSQGDINSSFFHASTLVRRKRNHIWNLKNASGQLCSRESEMGCILNDYFKKLFSSKGGGVLYTGLEDLINPSVSLEENTMLSAIPDFKEIKSHVFLMHPLKAPGPDGFSGCFHRKCWDFVGKDVVNCVQKFFRTGVMSPGLNHTFICLIPKGINPDSVDRFRPIALCNSMYKIIARILAQRLRVVLDSLIAPTQSAFLPGRWTAESSILTQEIVDVIKKKKGKGGLMALKMDMNKAYDRMEWRFLEKVLQLFGFSPTITSLLMCYVTSVSYAILLNGRPLHKFVPGRGLRQGDSLSPYLFLICNEVLSRLIFQEQCKGTIHGIRVSRNAPEVSHLMFADDTILFCRANTSEVETLMQCIGKYEDWSGQMCSRQKSSLLVSKNCQPGLKAAIQRILGVGNIQSNERHLGNPFLFGRSKRRDFNFIKLRMCERLEGWRLKHLSKIGRMTFINSVALSMPSYSMSTFKIPRLSCMELDSIVRRFWWIGSVDSNRFLAVKSWNALYQPKQRGGLGFRRFEDINDSLLSKLAWQLASKEDRPWCHAMKAKYFPGVFLKFMENVRTIAPGLTCVADLLYRRSRSWNISYLQFLFGNVLGEEIGAYWDAQLHRFGDANHLWGWIWNAKVHPHVSMMLWRVCAKALPTGDIFNQPNHNNCCFCGASLESPMDLFARGSFANALWNRIIHDNDVVWSVDQARREIHKRYLEFSSVFPSRPSGPGEVSDTNVSLHISTNLVLVVDGSFSNGSALAAELEAILFGIKWALDTGWDRVSITSDFMQLVNAFRVKKPLDWQLAAQFFSILNIMNSFTTCCVVFVKENNITFVDELAKNARHSQSGSLNCKGEGFPPVNPTLFWC</sequence>
<accession>A0A803NFI2</accession>